<dbReference type="GO" id="GO:0005886">
    <property type="term" value="C:plasma membrane"/>
    <property type="evidence" value="ECO:0007669"/>
    <property type="project" value="TreeGrafter"/>
</dbReference>
<dbReference type="NCBIfam" id="TIGR00367">
    <property type="entry name" value="calcium/sodium antiporter"/>
    <property type="match status" value="1"/>
</dbReference>
<dbReference type="AlphaFoldDB" id="A0A7W5E459"/>
<feature type="transmembrane region" description="Helical" evidence="5">
    <location>
        <begin position="216"/>
        <end position="240"/>
    </location>
</feature>
<keyword evidence="3 5" id="KW-1133">Transmembrane helix</keyword>
<comment type="caution">
    <text evidence="7">The sequence shown here is derived from an EMBL/GenBank/DDBJ whole genome shotgun (WGS) entry which is preliminary data.</text>
</comment>
<dbReference type="GO" id="GO:0006874">
    <property type="term" value="P:intracellular calcium ion homeostasis"/>
    <property type="evidence" value="ECO:0007669"/>
    <property type="project" value="TreeGrafter"/>
</dbReference>
<dbReference type="GO" id="GO:0008273">
    <property type="term" value="F:calcium, potassium:sodium antiporter activity"/>
    <property type="evidence" value="ECO:0007669"/>
    <property type="project" value="TreeGrafter"/>
</dbReference>
<dbReference type="Proteomes" id="UP000536179">
    <property type="component" value="Unassembled WGS sequence"/>
</dbReference>
<dbReference type="PANTHER" id="PTHR10846">
    <property type="entry name" value="SODIUM/POTASSIUM/CALCIUM EXCHANGER"/>
    <property type="match status" value="1"/>
</dbReference>
<comment type="subcellular location">
    <subcellularLocation>
        <location evidence="1">Membrane</location>
        <topology evidence="1">Multi-pass membrane protein</topology>
    </subcellularLocation>
</comment>
<dbReference type="EMBL" id="JACHXU010000028">
    <property type="protein sequence ID" value="MBB3209885.1"/>
    <property type="molecule type" value="Genomic_DNA"/>
</dbReference>
<evidence type="ECO:0000256" key="4">
    <source>
        <dbReference type="ARBA" id="ARBA00023136"/>
    </source>
</evidence>
<dbReference type="InterPro" id="IPR004481">
    <property type="entry name" value="K/Na/Ca-exchanger"/>
</dbReference>
<evidence type="ECO:0000313" key="8">
    <source>
        <dbReference type="Proteomes" id="UP000536179"/>
    </source>
</evidence>
<proteinExistence type="predicted"/>
<protein>
    <submittedName>
        <fullName evidence="7">Cation:H+ antiporter</fullName>
    </submittedName>
</protein>
<dbReference type="RefSeq" id="WP_184308834.1">
    <property type="nucleotide sequence ID" value="NZ_JACHXU010000028.1"/>
</dbReference>
<feature type="transmembrane region" description="Helical" evidence="5">
    <location>
        <begin position="130"/>
        <end position="147"/>
    </location>
</feature>
<dbReference type="Pfam" id="PF01699">
    <property type="entry name" value="Na_Ca_ex"/>
    <property type="match status" value="2"/>
</dbReference>
<dbReference type="GO" id="GO:0005262">
    <property type="term" value="F:calcium channel activity"/>
    <property type="evidence" value="ECO:0007669"/>
    <property type="project" value="TreeGrafter"/>
</dbReference>
<organism evidence="7 8">
    <name type="scientific">Aporhodopirellula rubra</name>
    <dbReference type="NCBI Taxonomy" id="980271"/>
    <lineage>
        <taxon>Bacteria</taxon>
        <taxon>Pseudomonadati</taxon>
        <taxon>Planctomycetota</taxon>
        <taxon>Planctomycetia</taxon>
        <taxon>Pirellulales</taxon>
        <taxon>Pirellulaceae</taxon>
        <taxon>Aporhodopirellula</taxon>
    </lineage>
</organism>
<reference evidence="7 8" key="1">
    <citation type="submission" date="2020-08" db="EMBL/GenBank/DDBJ databases">
        <title>Genomic Encyclopedia of Type Strains, Phase III (KMG-III): the genomes of soil and plant-associated and newly described type strains.</title>
        <authorList>
            <person name="Whitman W."/>
        </authorList>
    </citation>
    <scope>NUCLEOTIDE SEQUENCE [LARGE SCALE GENOMIC DNA]</scope>
    <source>
        <strain evidence="7 8">CECT 8075</strain>
    </source>
</reference>
<dbReference type="Gene3D" id="1.20.1420.30">
    <property type="entry name" value="NCX, central ion-binding region"/>
    <property type="match status" value="1"/>
</dbReference>
<keyword evidence="4 5" id="KW-0472">Membrane</keyword>
<sequence length="341" mass="35348">MLFAVAQLLGGSLLLLFGGEWVVRGASRLAILAKLSPLFVGLTVVSLGTSAPEMAVSVATAMQGKADITIGNVVGSNLFNMLMIVGVSAMVSALTVDRQITSFDVPAMVGACVAMWVVGFNGNISRFDGIVLLVAMVVYFAISYRLGRGHGTEEIEEFVDGVAGEPLETPTLTSKVGAVLLQLVVLAIGIGALILGCDWFVDGSVTFARRFGLSEAVIGLTIVSVGTSLPELVTSVAATLKGERGIAIGNAVGSTILNVLAVLGVSACVSPVGINVLQSIEHVDIPIMIGAAILSWVFLRTQRTVTRIEGSMMVLLYFGYVAYLLISSGALLGEAPMNGAL</sequence>
<dbReference type="InterPro" id="IPR044880">
    <property type="entry name" value="NCX_ion-bd_dom_sf"/>
</dbReference>
<dbReference type="InterPro" id="IPR004837">
    <property type="entry name" value="NaCa_Exmemb"/>
</dbReference>
<feature type="transmembrane region" description="Helical" evidence="5">
    <location>
        <begin position="280"/>
        <end position="299"/>
    </location>
</feature>
<feature type="transmembrane region" description="Helical" evidence="5">
    <location>
        <begin position="252"/>
        <end position="274"/>
    </location>
</feature>
<evidence type="ECO:0000256" key="2">
    <source>
        <dbReference type="ARBA" id="ARBA00022692"/>
    </source>
</evidence>
<evidence type="ECO:0000256" key="3">
    <source>
        <dbReference type="ARBA" id="ARBA00022989"/>
    </source>
</evidence>
<accession>A0A7W5E459</accession>
<gene>
    <name evidence="7" type="ORF">FHS27_005730</name>
</gene>
<evidence type="ECO:0000256" key="1">
    <source>
        <dbReference type="ARBA" id="ARBA00004141"/>
    </source>
</evidence>
<evidence type="ECO:0000313" key="7">
    <source>
        <dbReference type="EMBL" id="MBB3209885.1"/>
    </source>
</evidence>
<feature type="transmembrane region" description="Helical" evidence="5">
    <location>
        <begin position="176"/>
        <end position="196"/>
    </location>
</feature>
<keyword evidence="8" id="KW-1185">Reference proteome</keyword>
<evidence type="ECO:0000259" key="6">
    <source>
        <dbReference type="Pfam" id="PF01699"/>
    </source>
</evidence>
<feature type="transmembrane region" description="Helical" evidence="5">
    <location>
        <begin position="78"/>
        <end position="96"/>
    </location>
</feature>
<keyword evidence="2 5" id="KW-0812">Transmembrane</keyword>
<evidence type="ECO:0000256" key="5">
    <source>
        <dbReference type="SAM" id="Phobius"/>
    </source>
</evidence>
<feature type="domain" description="Sodium/calcium exchanger membrane region" evidence="6">
    <location>
        <begin position="4"/>
        <end position="144"/>
    </location>
</feature>
<dbReference type="PANTHER" id="PTHR10846:SF8">
    <property type="entry name" value="INNER MEMBRANE PROTEIN YRBG"/>
    <property type="match status" value="1"/>
</dbReference>
<name>A0A7W5E459_9BACT</name>
<feature type="domain" description="Sodium/calcium exchanger membrane region" evidence="6">
    <location>
        <begin position="183"/>
        <end position="325"/>
    </location>
</feature>
<feature type="transmembrane region" description="Helical" evidence="5">
    <location>
        <begin position="311"/>
        <end position="332"/>
    </location>
</feature>